<dbReference type="EMBL" id="CP000968">
    <property type="protein sequence ID" value="ACB07219.1"/>
    <property type="molecule type" value="Genomic_DNA"/>
</dbReference>
<dbReference type="SMART" id="SM01152">
    <property type="entry name" value="DUF167"/>
    <property type="match status" value="1"/>
</dbReference>
<dbReference type="OrthoDB" id="53248at2157"/>
<gene>
    <name evidence="3" type="ordered locus">Kcr_0466</name>
</gene>
<dbReference type="RefSeq" id="WP_012309116.1">
    <property type="nucleotide sequence ID" value="NC_010482.1"/>
</dbReference>
<dbReference type="Gene3D" id="3.30.1200.10">
    <property type="entry name" value="YggU-like"/>
    <property type="match status" value="1"/>
</dbReference>
<dbReference type="PhylomeDB" id="B1L440"/>
<dbReference type="AlphaFoldDB" id="B1L440"/>
<dbReference type="NCBIfam" id="TIGR00251">
    <property type="entry name" value="DUF167 family protein"/>
    <property type="match status" value="1"/>
</dbReference>
<dbReference type="HOGENOM" id="CLU_130694_5_3_2"/>
<evidence type="ECO:0000256" key="1">
    <source>
        <dbReference type="ARBA" id="ARBA00010364"/>
    </source>
</evidence>
<reference evidence="3 4" key="1">
    <citation type="journal article" date="2008" name="Proc. Natl. Acad. Sci. U.S.A.">
        <title>A korarchaeal genome reveals new insights into the evolution of the Archaea.</title>
        <authorList>
            <person name="Elkins J.G."/>
            <person name="Podar M."/>
            <person name="Graham D.E."/>
            <person name="Makarova K.S."/>
            <person name="Wolf Y."/>
            <person name="Randau L."/>
            <person name="Hedlund B.P."/>
            <person name="Brochier-Armanet C."/>
            <person name="Kunin V."/>
            <person name="Anderson I."/>
            <person name="Lapidus A."/>
            <person name="Goltsman E."/>
            <person name="Barry K."/>
            <person name="Koonin E.V."/>
            <person name="Hugenholtz P."/>
            <person name="Kyrpides N."/>
            <person name="Wanner G."/>
            <person name="Richardson P."/>
            <person name="Keller M."/>
            <person name="Stetter K.O."/>
        </authorList>
    </citation>
    <scope>NUCLEOTIDE SEQUENCE [LARGE SCALE GENOMIC DNA]</scope>
    <source>
        <strain evidence="4">OPF8</strain>
    </source>
</reference>
<dbReference type="HAMAP" id="MF_00634">
    <property type="entry name" value="UPF0235"/>
    <property type="match status" value="1"/>
</dbReference>
<dbReference type="GeneID" id="6093750"/>
<dbReference type="eggNOG" id="arCOG04058">
    <property type="taxonomic scope" value="Archaea"/>
</dbReference>
<dbReference type="PANTHER" id="PTHR13420">
    <property type="entry name" value="UPF0235 PROTEIN C15ORF40"/>
    <property type="match status" value="1"/>
</dbReference>
<dbReference type="EnsemblBacteria" id="ACB07219">
    <property type="protein sequence ID" value="ACB07219"/>
    <property type="gene ID" value="Kcr_0466"/>
</dbReference>
<comment type="similarity">
    <text evidence="1 2">Belongs to the UPF0235 family.</text>
</comment>
<dbReference type="KEGG" id="kcr:Kcr_0466"/>
<dbReference type="STRING" id="374847.Kcr_0466"/>
<dbReference type="Proteomes" id="UP000001686">
    <property type="component" value="Chromosome"/>
</dbReference>
<evidence type="ECO:0000313" key="3">
    <source>
        <dbReference type="EMBL" id="ACB07219.1"/>
    </source>
</evidence>
<dbReference type="Pfam" id="PF02594">
    <property type="entry name" value="DUF167"/>
    <property type="match status" value="1"/>
</dbReference>
<dbReference type="InParanoid" id="B1L440"/>
<protein>
    <recommendedName>
        <fullName evidence="2">UPF0235 protein Kcr_0466</fullName>
    </recommendedName>
</protein>
<dbReference type="SUPFAM" id="SSF69786">
    <property type="entry name" value="YggU-like"/>
    <property type="match status" value="1"/>
</dbReference>
<dbReference type="InterPro" id="IPR036591">
    <property type="entry name" value="YggU-like_sf"/>
</dbReference>
<proteinExistence type="inferred from homology"/>
<name>B1L440_KORCO</name>
<sequence>MRVSVLVVPNAGRNGVVEEGDHLRVYVRAPPVKGKANEAVIEVLAEFFGVKKSDIRIISGERSREKVVEIRK</sequence>
<evidence type="ECO:0000256" key="2">
    <source>
        <dbReference type="HAMAP-Rule" id="MF_00634"/>
    </source>
</evidence>
<organism evidence="3 4">
    <name type="scientific">Korarchaeum cryptofilum (strain OPF8)</name>
    <dbReference type="NCBI Taxonomy" id="374847"/>
    <lineage>
        <taxon>Archaea</taxon>
        <taxon>Thermoproteota</taxon>
        <taxon>Candidatus Korarchaeia</taxon>
        <taxon>Candidatus Korarchaeales</taxon>
        <taxon>Candidatus Korarchaeaceae</taxon>
        <taxon>Candidatus Korarchaeum</taxon>
    </lineage>
</organism>
<keyword evidence="4" id="KW-1185">Reference proteome</keyword>
<dbReference type="InterPro" id="IPR003746">
    <property type="entry name" value="DUF167"/>
</dbReference>
<accession>B1L440</accession>
<evidence type="ECO:0000313" key="4">
    <source>
        <dbReference type="Proteomes" id="UP000001686"/>
    </source>
</evidence>
<dbReference type="PANTHER" id="PTHR13420:SF7">
    <property type="entry name" value="UPF0235 PROTEIN C15ORF40"/>
    <property type="match status" value="1"/>
</dbReference>